<dbReference type="Proteomes" id="UP000799755">
    <property type="component" value="Unassembled WGS sequence"/>
</dbReference>
<proteinExistence type="predicted"/>
<keyword evidence="2" id="KW-1185">Reference proteome</keyword>
<name>A0ACB6QNK8_9PLEO</name>
<accession>A0ACB6QNK8</accession>
<evidence type="ECO:0000313" key="1">
    <source>
        <dbReference type="EMBL" id="KAF2468496.1"/>
    </source>
</evidence>
<evidence type="ECO:0000313" key="2">
    <source>
        <dbReference type="Proteomes" id="UP000799755"/>
    </source>
</evidence>
<comment type="caution">
    <text evidence="1">The sequence shown here is derived from an EMBL/GenBank/DDBJ whole genome shotgun (WGS) entry which is preliminary data.</text>
</comment>
<gene>
    <name evidence="1" type="ORF">BDR25DRAFT_394762</name>
</gene>
<sequence length="1115" mass="124950">MELHGSVLDWAASARFSTGPEKQHQRLSYRVDLTVFPPSPRRAYLPLKLTDSVDSSYGWVTRSLDRDTRKSKFISTLHWLQQPGDEQCYSITQHQVLAKQPIGLTTCQFSSSNLNTTMPSLDVLSEKYEEPYSESVDTEYEGDGGRFAAISTVSSGHGGRAPNAWKLMNEEDLFRVLSRNRTGIFGRTSTVATASSTEGELGEINKLISLIIVIKSVTMKGIGLGAALQPLVCDLFPTTFSLKTRVRLPESLPHVTLSHVTLRRGRIWDWLTFSHHVVTSDRSELLYDPEDNAALVERAREMIVSKLFRIEYTTNVKVGNELAHGIFDGEKKWASIAEAMVTKASARRPPWNTDALYQAGESLYDIYDKILRTDEGCYYFGPAEKAAVYYKSLGYVPLKSTNAISKIGGNRGPLGRLPKLSKLFLAANSIITIRNAVLREPRAPKKNFNLPFYNQGNILFPALIVGSPSNNRPKTTAGVFTRGIVIFFILLSNALLALAEPIAAFESHPILLKHRSLSFCRLAAYAIAQTVVDTPLSTSCRPYNLYLLSASFLSTFMAFDNDHVRLLSGNRSLVDSLDPATGITSMHKFISDFVFHIVVSSPYSNNSLIACSSHYLLELLDFIEKDATIVSWLRWINLVQFAFEAWWPTNPTTLNLILVTSFTLSNEAYLGRLRLVEPTISKTLDLSALFFVFFVSPTSFGIDLLKSNKDDDAVANYTCNKNVHTGQQLLNTAFNPMGSNQEWQDFHLAKRQLHHPIEEGKRKLFQDIQGYVKPGKLIAFMGASGAGKKTLLNTLPRRIQFGVVQDDFLVDGQSLPSSFQGPTSFVKQMDIYYVENIIDLLEIHNMTSAVIGRSSPPIDLIQELSSKSTRSCESLLSQLFDQLLLLKIDGASPKNEKLTKEIQGIIRVFMFHIFTSLFNPFAFWYLRNRHKRRRDPGYEVDLLIARRNLKDLLLECVLLRCYLERDTLRQSRWNNLLRGAAGTRPRGVHATLTLLQAFGSLRLCLSTFILDSVKAIAAFSPNEFRRFTLIPFSCSFLQCRGPVNRPPCLISGKVGCTGGGPSTSARRHVGPTYREIAVFAPPPGQDSVRRLRADPTKRQLWLFPTPEKNTVCSQL</sequence>
<reference evidence="1" key="1">
    <citation type="journal article" date="2020" name="Stud. Mycol.">
        <title>101 Dothideomycetes genomes: a test case for predicting lifestyles and emergence of pathogens.</title>
        <authorList>
            <person name="Haridas S."/>
            <person name="Albert R."/>
            <person name="Binder M."/>
            <person name="Bloem J."/>
            <person name="Labutti K."/>
            <person name="Salamov A."/>
            <person name="Andreopoulos B."/>
            <person name="Baker S."/>
            <person name="Barry K."/>
            <person name="Bills G."/>
            <person name="Bluhm B."/>
            <person name="Cannon C."/>
            <person name="Castanera R."/>
            <person name="Culley D."/>
            <person name="Daum C."/>
            <person name="Ezra D."/>
            <person name="Gonzalez J."/>
            <person name="Henrissat B."/>
            <person name="Kuo A."/>
            <person name="Liang C."/>
            <person name="Lipzen A."/>
            <person name="Lutzoni F."/>
            <person name="Magnuson J."/>
            <person name="Mondo S."/>
            <person name="Nolan M."/>
            <person name="Ohm R."/>
            <person name="Pangilinan J."/>
            <person name="Park H.-J."/>
            <person name="Ramirez L."/>
            <person name="Alfaro M."/>
            <person name="Sun H."/>
            <person name="Tritt A."/>
            <person name="Yoshinaga Y."/>
            <person name="Zwiers L.-H."/>
            <person name="Turgeon B."/>
            <person name="Goodwin S."/>
            <person name="Spatafora J."/>
            <person name="Crous P."/>
            <person name="Grigoriev I."/>
        </authorList>
    </citation>
    <scope>NUCLEOTIDE SEQUENCE</scope>
    <source>
        <strain evidence="1">ATCC 200398</strain>
    </source>
</reference>
<dbReference type="EMBL" id="MU003515">
    <property type="protein sequence ID" value="KAF2468496.1"/>
    <property type="molecule type" value="Genomic_DNA"/>
</dbReference>
<protein>
    <submittedName>
        <fullName evidence="1">Uncharacterized protein</fullName>
    </submittedName>
</protein>
<organism evidence="1 2">
    <name type="scientific">Lindgomyces ingoldianus</name>
    <dbReference type="NCBI Taxonomy" id="673940"/>
    <lineage>
        <taxon>Eukaryota</taxon>
        <taxon>Fungi</taxon>
        <taxon>Dikarya</taxon>
        <taxon>Ascomycota</taxon>
        <taxon>Pezizomycotina</taxon>
        <taxon>Dothideomycetes</taxon>
        <taxon>Pleosporomycetidae</taxon>
        <taxon>Pleosporales</taxon>
        <taxon>Lindgomycetaceae</taxon>
        <taxon>Lindgomyces</taxon>
    </lineage>
</organism>